<evidence type="ECO:0000313" key="3">
    <source>
        <dbReference type="Proteomes" id="UP000830198"/>
    </source>
</evidence>
<feature type="transmembrane region" description="Helical" evidence="1">
    <location>
        <begin position="99"/>
        <end position="117"/>
    </location>
</feature>
<evidence type="ECO:0000256" key="1">
    <source>
        <dbReference type="SAM" id="Phobius"/>
    </source>
</evidence>
<organism evidence="2 3">
    <name type="scientific">Chitinophaga filiformis</name>
    <name type="common">Myxococcus filiformis</name>
    <name type="synonym">Flexibacter filiformis</name>
    <dbReference type="NCBI Taxonomy" id="104663"/>
    <lineage>
        <taxon>Bacteria</taxon>
        <taxon>Pseudomonadati</taxon>
        <taxon>Bacteroidota</taxon>
        <taxon>Chitinophagia</taxon>
        <taxon>Chitinophagales</taxon>
        <taxon>Chitinophagaceae</taxon>
        <taxon>Chitinophaga</taxon>
    </lineage>
</organism>
<protein>
    <recommendedName>
        <fullName evidence="4">DUF4345 domain-containing protein</fullName>
    </recommendedName>
</protein>
<keyword evidence="3" id="KW-1185">Reference proteome</keyword>
<dbReference type="Proteomes" id="UP000830198">
    <property type="component" value="Chromosome"/>
</dbReference>
<dbReference type="RefSeq" id="WP_247809325.1">
    <property type="nucleotide sequence ID" value="NZ_CP095855.1"/>
</dbReference>
<proteinExistence type="predicted"/>
<feature type="transmembrane region" description="Helical" evidence="1">
    <location>
        <begin position="38"/>
        <end position="55"/>
    </location>
</feature>
<keyword evidence="1" id="KW-0812">Transmembrane</keyword>
<accession>A0ABY4HTM7</accession>
<keyword evidence="1" id="KW-1133">Transmembrane helix</keyword>
<name>A0ABY4HTM7_CHIFI</name>
<sequence>MKSRKFRDYVIPLILLLVQLRTLYIINTTNDAVNDDSRFYIGIGAVLLSIVVMRFNPRVGKLITLLILLAGILRLIVFTSTRKILFTDIFFGIECRFELLSFCLLILFTILHFRSLIRFIRSLSER</sequence>
<feature type="transmembrane region" description="Helical" evidence="1">
    <location>
        <begin position="62"/>
        <end position="79"/>
    </location>
</feature>
<feature type="transmembrane region" description="Helical" evidence="1">
    <location>
        <begin position="9"/>
        <end position="26"/>
    </location>
</feature>
<evidence type="ECO:0008006" key="4">
    <source>
        <dbReference type="Google" id="ProtNLM"/>
    </source>
</evidence>
<dbReference type="EMBL" id="CP095855">
    <property type="protein sequence ID" value="UPK67144.1"/>
    <property type="molecule type" value="Genomic_DNA"/>
</dbReference>
<keyword evidence="1" id="KW-0472">Membrane</keyword>
<gene>
    <name evidence="2" type="ORF">MYF79_19585</name>
</gene>
<evidence type="ECO:0000313" key="2">
    <source>
        <dbReference type="EMBL" id="UPK67144.1"/>
    </source>
</evidence>
<reference evidence="2 3" key="1">
    <citation type="submission" date="2022-04" db="EMBL/GenBank/DDBJ databases">
        <title>The arsenic-methylating capacity of Chitinophaga filiformis YT5 during chitin decomposition.</title>
        <authorList>
            <person name="Chen G."/>
            <person name="Liang Y."/>
        </authorList>
    </citation>
    <scope>NUCLEOTIDE SEQUENCE [LARGE SCALE GENOMIC DNA]</scope>
    <source>
        <strain evidence="2 3">YT5</strain>
    </source>
</reference>